<dbReference type="Proteomes" id="UP000092695">
    <property type="component" value="Chromosome"/>
</dbReference>
<proteinExistence type="predicted"/>
<sequence>MGNMINPNTDKQGPIRVTEDDKHFVVEIHPNDRDRAKMISGRQWDGKRIAWVYEKAPETYDALVAEFKRDADTFEIRRPKTKRPPDIKAASLEEDDEDFEWPALDELGEGQSRLRVELAEIRTTLNIFGEAFADQERQLESISASQKQLSESIGQAGQRESLAVPEPIEVLPEDLDLENQAHLQLIERALIGVAYLASEKHPSFIDWVMGHRPLGRPSKFVTDAHEILKEQLEKHVGDVDASARFVELINRVQDENLIYCERGDPVQVFPMLRALNAIRNRFAHPRGNFGYAEQLNRSITYLMYLSLVWPKIMIDQDTDD</sequence>
<dbReference type="STRING" id="1548547.BA177_12315"/>
<evidence type="ECO:0000313" key="1">
    <source>
        <dbReference type="EMBL" id="ANO51880.1"/>
    </source>
</evidence>
<dbReference type="OrthoDB" id="511470at2"/>
<protein>
    <submittedName>
        <fullName evidence="1">Uncharacterized protein</fullName>
    </submittedName>
</protein>
<accession>A0A193LH65</accession>
<dbReference type="KEGG" id="woc:BA177_12315"/>
<reference evidence="1 2" key="1">
    <citation type="submission" date="2016-06" db="EMBL/GenBank/DDBJ databases">
        <title>Complete genome sequence of a deep-branching marine Gamma Proteobacterium Woeseia oceani type strain XK5.</title>
        <authorList>
            <person name="Mu D."/>
            <person name="Du Z."/>
        </authorList>
    </citation>
    <scope>NUCLEOTIDE SEQUENCE [LARGE SCALE GENOMIC DNA]</scope>
    <source>
        <strain evidence="1 2">XK5</strain>
    </source>
</reference>
<dbReference type="RefSeq" id="WP_068616620.1">
    <property type="nucleotide sequence ID" value="NZ_CP016268.1"/>
</dbReference>
<organism evidence="1 2">
    <name type="scientific">Woeseia oceani</name>
    <dbReference type="NCBI Taxonomy" id="1548547"/>
    <lineage>
        <taxon>Bacteria</taxon>
        <taxon>Pseudomonadati</taxon>
        <taxon>Pseudomonadota</taxon>
        <taxon>Gammaproteobacteria</taxon>
        <taxon>Woeseiales</taxon>
        <taxon>Woeseiaceae</taxon>
        <taxon>Woeseia</taxon>
    </lineage>
</organism>
<keyword evidence="2" id="KW-1185">Reference proteome</keyword>
<name>A0A193LH65_9GAMM</name>
<gene>
    <name evidence="1" type="ORF">BA177_12315</name>
</gene>
<dbReference type="EMBL" id="CP016268">
    <property type="protein sequence ID" value="ANO51880.1"/>
    <property type="molecule type" value="Genomic_DNA"/>
</dbReference>
<evidence type="ECO:0000313" key="2">
    <source>
        <dbReference type="Proteomes" id="UP000092695"/>
    </source>
</evidence>
<dbReference type="AlphaFoldDB" id="A0A193LH65"/>